<protein>
    <submittedName>
        <fullName evidence="1">Ester cyclase</fullName>
    </submittedName>
</protein>
<organism evidence="1 2">
    <name type="scientific">Amycolatopsis acidicola</name>
    <dbReference type="NCBI Taxonomy" id="2596893"/>
    <lineage>
        <taxon>Bacteria</taxon>
        <taxon>Bacillati</taxon>
        <taxon>Actinomycetota</taxon>
        <taxon>Actinomycetes</taxon>
        <taxon>Pseudonocardiales</taxon>
        <taxon>Pseudonocardiaceae</taxon>
        <taxon>Amycolatopsis</taxon>
    </lineage>
</organism>
<sequence length="130" mass="14745">MEKLELVHRFYDDMLNRRKLELAEELLTPDVVLHGPEDRHGPEAVTAVDAFLRPAFPDLRFDVEDVLVQGEKAAIRWTMHATHTGEFLGIAPTGRTIALRANVFFAFRGDRIAELWPVIDIAGLRGQLDQ</sequence>
<comment type="caution">
    <text evidence="1">The sequence shown here is derived from an EMBL/GenBank/DDBJ whole genome shotgun (WGS) entry which is preliminary data.</text>
</comment>
<gene>
    <name evidence="1" type="ORF">FPZ12_032640</name>
</gene>
<reference evidence="1" key="1">
    <citation type="submission" date="2019-09" db="EMBL/GenBank/DDBJ databases">
        <authorList>
            <person name="Teo W.F.A."/>
            <person name="Duangmal K."/>
        </authorList>
    </citation>
    <scope>NUCLEOTIDE SEQUENCE [LARGE SCALE GENOMIC DNA]</scope>
    <source>
        <strain evidence="1">K81G1</strain>
    </source>
</reference>
<dbReference type="EMBL" id="VMNW02000068">
    <property type="protein sequence ID" value="KAA9154185.1"/>
    <property type="molecule type" value="Genomic_DNA"/>
</dbReference>
<accession>A0A5N0UUT0</accession>
<evidence type="ECO:0000313" key="2">
    <source>
        <dbReference type="Proteomes" id="UP000319769"/>
    </source>
</evidence>
<dbReference type="PANTHER" id="PTHR38436:SF1">
    <property type="entry name" value="ESTER CYCLASE"/>
    <property type="match status" value="1"/>
</dbReference>
<dbReference type="InterPro" id="IPR032710">
    <property type="entry name" value="NTF2-like_dom_sf"/>
</dbReference>
<dbReference type="RefSeq" id="WP_144757506.1">
    <property type="nucleotide sequence ID" value="NZ_VMNW02000068.1"/>
</dbReference>
<evidence type="ECO:0000313" key="1">
    <source>
        <dbReference type="EMBL" id="KAA9154185.1"/>
    </source>
</evidence>
<dbReference type="Pfam" id="PF07366">
    <property type="entry name" value="SnoaL"/>
    <property type="match status" value="1"/>
</dbReference>
<dbReference type="GO" id="GO:0030638">
    <property type="term" value="P:polyketide metabolic process"/>
    <property type="evidence" value="ECO:0007669"/>
    <property type="project" value="InterPro"/>
</dbReference>
<dbReference type="InterPro" id="IPR009959">
    <property type="entry name" value="Cyclase_SnoaL-like"/>
</dbReference>
<dbReference type="PANTHER" id="PTHR38436">
    <property type="entry name" value="POLYKETIDE CYCLASE SNOAL-LIKE DOMAIN"/>
    <property type="match status" value="1"/>
</dbReference>
<dbReference type="AlphaFoldDB" id="A0A5N0UUT0"/>
<dbReference type="Proteomes" id="UP000319769">
    <property type="component" value="Unassembled WGS sequence"/>
</dbReference>
<name>A0A5N0UUT0_9PSEU</name>
<dbReference type="OrthoDB" id="129343at2"/>
<dbReference type="SUPFAM" id="SSF54427">
    <property type="entry name" value="NTF2-like"/>
    <property type="match status" value="1"/>
</dbReference>
<proteinExistence type="predicted"/>
<keyword evidence="2" id="KW-1185">Reference proteome</keyword>
<dbReference type="Gene3D" id="3.10.450.50">
    <property type="match status" value="1"/>
</dbReference>